<accession>A0AAV0ADC2</accession>
<gene>
    <name evidence="8" type="ORF">PPACK8108_LOCUS325</name>
</gene>
<dbReference type="PANTHER" id="PTHR10159">
    <property type="entry name" value="DUAL SPECIFICITY PROTEIN PHOSPHATASE"/>
    <property type="match status" value="1"/>
</dbReference>
<dbReference type="InterPro" id="IPR029021">
    <property type="entry name" value="Prot-tyrosine_phosphatase-like"/>
</dbReference>
<keyword evidence="3" id="KW-0378">Hydrolase</keyword>
<feature type="region of interest" description="Disordered" evidence="5">
    <location>
        <begin position="1"/>
        <end position="22"/>
    </location>
</feature>
<evidence type="ECO:0000259" key="6">
    <source>
        <dbReference type="PROSITE" id="PS50054"/>
    </source>
</evidence>
<dbReference type="EMBL" id="CALTRL010000028">
    <property type="protein sequence ID" value="CAH7666016.1"/>
    <property type="molecule type" value="Genomic_DNA"/>
</dbReference>
<feature type="compositionally biased region" description="Low complexity" evidence="5">
    <location>
        <begin position="185"/>
        <end position="198"/>
    </location>
</feature>
<comment type="similarity">
    <text evidence="1">Belongs to the protein-tyrosine phosphatase family. Non-receptor class dual specificity subfamily.</text>
</comment>
<feature type="domain" description="Tyrosine-protein phosphatase" evidence="6">
    <location>
        <begin position="414"/>
        <end position="647"/>
    </location>
</feature>
<dbReference type="EC" id="3.1.3.48" evidence="2"/>
<dbReference type="Pfam" id="PF00782">
    <property type="entry name" value="DSPc"/>
    <property type="match status" value="1"/>
</dbReference>
<dbReference type="SMART" id="SM00195">
    <property type="entry name" value="DSPc"/>
    <property type="match status" value="1"/>
</dbReference>
<keyword evidence="9" id="KW-1185">Reference proteome</keyword>
<evidence type="ECO:0000256" key="5">
    <source>
        <dbReference type="SAM" id="MobiDB-lite"/>
    </source>
</evidence>
<organism evidence="8 9">
    <name type="scientific">Phakopsora pachyrhizi</name>
    <name type="common">Asian soybean rust disease fungus</name>
    <dbReference type="NCBI Taxonomy" id="170000"/>
    <lineage>
        <taxon>Eukaryota</taxon>
        <taxon>Fungi</taxon>
        <taxon>Dikarya</taxon>
        <taxon>Basidiomycota</taxon>
        <taxon>Pucciniomycotina</taxon>
        <taxon>Pucciniomycetes</taxon>
        <taxon>Pucciniales</taxon>
        <taxon>Phakopsoraceae</taxon>
        <taxon>Phakopsora</taxon>
    </lineage>
</organism>
<feature type="non-terminal residue" evidence="8">
    <location>
        <position position="1"/>
    </location>
</feature>
<name>A0AAV0ADC2_PHAPC</name>
<evidence type="ECO:0000313" key="8">
    <source>
        <dbReference type="EMBL" id="CAH7666016.1"/>
    </source>
</evidence>
<dbReference type="PANTHER" id="PTHR10159:SF519">
    <property type="entry name" value="DUAL SPECIFICITY PROTEIN PHOSPHATASE MPK3"/>
    <property type="match status" value="1"/>
</dbReference>
<protein>
    <recommendedName>
        <fullName evidence="2">protein-tyrosine-phosphatase</fullName>
        <ecNumber evidence="2">3.1.3.48</ecNumber>
    </recommendedName>
</protein>
<dbReference type="PROSITE" id="PS00383">
    <property type="entry name" value="TYR_PHOSPHATASE_1"/>
    <property type="match status" value="1"/>
</dbReference>
<dbReference type="PROSITE" id="PS50056">
    <property type="entry name" value="TYR_PHOSPHATASE_2"/>
    <property type="match status" value="1"/>
</dbReference>
<proteinExistence type="inferred from homology"/>
<evidence type="ECO:0000256" key="4">
    <source>
        <dbReference type="ARBA" id="ARBA00022912"/>
    </source>
</evidence>
<dbReference type="GO" id="GO:0033550">
    <property type="term" value="F:MAP kinase tyrosine phosphatase activity"/>
    <property type="evidence" value="ECO:0007669"/>
    <property type="project" value="TreeGrafter"/>
</dbReference>
<dbReference type="SUPFAM" id="SSF52799">
    <property type="entry name" value="(Phosphotyrosine protein) phosphatases II"/>
    <property type="match status" value="1"/>
</dbReference>
<evidence type="ECO:0000313" key="9">
    <source>
        <dbReference type="Proteomes" id="UP001153365"/>
    </source>
</evidence>
<sequence>LQDQADDDEEEGAQYAAPMDDPFAEVEHGWRRMSESIPRAPNHNQPHSSFVLNGFSFTCSNPNSLSSQTEKLGDSDLTDNHHSHLSHLNTRKLSLQALGSNKISDLAMNLGMRRSEQVGLFRPLSSSMASKTSFSAAELNSNRARLPSFSTELEPICGSPTSPSSAFSFSESQKPYASLSNNTNSAPPRSSLSAPSWRLAPQSSASSSSIGSSSADGLLRRASSSSLASVCSITSSSTNGIKARRGLNKPLSLAVPNQSRSNNLAPVIATPILSKHVNSERSCEMTAFRSLPPSPRLASSIEYDNSREQLVGMRANVTGGLSMKKRTSIPRLSLGAVSSAHTGNTGMARSIDPVRLIGRNPESSVLNTPSRLCFDPIAANAGRHELMSSQAGVGGRGHIERPEDLTELYPYEHGPREILPDVYLGSEQNARDGTLLSNMGFGLVINVAKEVECPWVAVEGTPPSGSESTKSSACGRGLLVRPTASTPNLKRSYEGKILKGHSTRLALPDGESNGSPIASSSNLIQVRRFEADPKSGRPCLDYVKLPWSHDQDGLSEVFRSSSIFTLIDRAREEKKKTLIHCQCGVSRSATLMIGYCMREALSNQSNIFDPTKAGRMHEAYSFVKEKSPWAGPNMGLIYQLIEYEKFL</sequence>
<dbReference type="GO" id="GO:0008330">
    <property type="term" value="F:protein tyrosine/threonine phosphatase activity"/>
    <property type="evidence" value="ECO:0007669"/>
    <property type="project" value="TreeGrafter"/>
</dbReference>
<dbReference type="InterPro" id="IPR020422">
    <property type="entry name" value="TYR_PHOSPHATASE_DUAL_dom"/>
</dbReference>
<dbReference type="InterPro" id="IPR000387">
    <property type="entry name" value="Tyr_Pase_dom"/>
</dbReference>
<dbReference type="Gene3D" id="3.90.190.10">
    <property type="entry name" value="Protein tyrosine phosphatase superfamily"/>
    <property type="match status" value="1"/>
</dbReference>
<dbReference type="Proteomes" id="UP001153365">
    <property type="component" value="Unassembled WGS sequence"/>
</dbReference>
<dbReference type="GO" id="GO:0017017">
    <property type="term" value="F:MAP kinase tyrosine/serine/threonine phosphatase activity"/>
    <property type="evidence" value="ECO:0007669"/>
    <property type="project" value="TreeGrafter"/>
</dbReference>
<evidence type="ECO:0000256" key="2">
    <source>
        <dbReference type="ARBA" id="ARBA00013064"/>
    </source>
</evidence>
<evidence type="ECO:0000256" key="1">
    <source>
        <dbReference type="ARBA" id="ARBA00008601"/>
    </source>
</evidence>
<dbReference type="GO" id="GO:0043409">
    <property type="term" value="P:negative regulation of MAPK cascade"/>
    <property type="evidence" value="ECO:0007669"/>
    <property type="project" value="TreeGrafter"/>
</dbReference>
<dbReference type="InterPro" id="IPR000340">
    <property type="entry name" value="Dual-sp_phosphatase_cat-dom"/>
</dbReference>
<dbReference type="PROSITE" id="PS50054">
    <property type="entry name" value="TYR_PHOSPHATASE_DUAL"/>
    <property type="match status" value="1"/>
</dbReference>
<comment type="caution">
    <text evidence="8">The sequence shown here is derived from an EMBL/GenBank/DDBJ whole genome shotgun (WGS) entry which is preliminary data.</text>
</comment>
<feature type="non-terminal residue" evidence="8">
    <location>
        <position position="647"/>
    </location>
</feature>
<dbReference type="AlphaFoldDB" id="A0AAV0ADC2"/>
<dbReference type="InterPro" id="IPR016130">
    <property type="entry name" value="Tyr_Pase_AS"/>
</dbReference>
<feature type="region of interest" description="Disordered" evidence="5">
    <location>
        <begin position="177"/>
        <end position="198"/>
    </location>
</feature>
<keyword evidence="4" id="KW-0904">Protein phosphatase</keyword>
<feature type="compositionally biased region" description="Acidic residues" evidence="5">
    <location>
        <begin position="1"/>
        <end position="12"/>
    </location>
</feature>
<evidence type="ECO:0000259" key="7">
    <source>
        <dbReference type="PROSITE" id="PS50056"/>
    </source>
</evidence>
<feature type="domain" description="Tyrosine specific protein phosphatases" evidence="7">
    <location>
        <begin position="561"/>
        <end position="615"/>
    </location>
</feature>
<evidence type="ECO:0000256" key="3">
    <source>
        <dbReference type="ARBA" id="ARBA00022801"/>
    </source>
</evidence>
<reference evidence="8" key="1">
    <citation type="submission" date="2022-06" db="EMBL/GenBank/DDBJ databases">
        <authorList>
            <consortium name="SYNGENTA / RWTH Aachen University"/>
        </authorList>
    </citation>
    <scope>NUCLEOTIDE SEQUENCE</scope>
</reference>
<dbReference type="GO" id="GO:0005737">
    <property type="term" value="C:cytoplasm"/>
    <property type="evidence" value="ECO:0007669"/>
    <property type="project" value="TreeGrafter"/>
</dbReference>